<protein>
    <submittedName>
        <fullName evidence="1">Uncharacterized protein</fullName>
    </submittedName>
</protein>
<evidence type="ECO:0000313" key="2">
    <source>
        <dbReference type="Proteomes" id="UP000887013"/>
    </source>
</evidence>
<sequence length="101" mass="11145">MDISAFTANVPLAVAATPLSILHLVPVHSSPLVSHHQSHKDARTFVTASLVPARRTVSRSSTWRQESEILLKQPLMKMSLHALWSKATAAFSFEEGINSWI</sequence>
<dbReference type="AlphaFoldDB" id="A0A8X6PVW7"/>
<comment type="caution">
    <text evidence="1">The sequence shown here is derived from an EMBL/GenBank/DDBJ whole genome shotgun (WGS) entry which is preliminary data.</text>
</comment>
<dbReference type="OrthoDB" id="10427036at2759"/>
<gene>
    <name evidence="1" type="ORF">NPIL_699411</name>
</gene>
<keyword evidence="2" id="KW-1185">Reference proteome</keyword>
<dbReference type="EMBL" id="BMAW01119180">
    <property type="protein sequence ID" value="GFT83377.1"/>
    <property type="molecule type" value="Genomic_DNA"/>
</dbReference>
<name>A0A8X6PVW7_NEPPI</name>
<accession>A0A8X6PVW7</accession>
<reference evidence="1" key="1">
    <citation type="submission" date="2020-08" db="EMBL/GenBank/DDBJ databases">
        <title>Multicomponent nature underlies the extraordinary mechanical properties of spider dragline silk.</title>
        <authorList>
            <person name="Kono N."/>
            <person name="Nakamura H."/>
            <person name="Mori M."/>
            <person name="Yoshida Y."/>
            <person name="Ohtoshi R."/>
            <person name="Malay A.D."/>
            <person name="Moran D.A.P."/>
            <person name="Tomita M."/>
            <person name="Numata K."/>
            <person name="Arakawa K."/>
        </authorList>
    </citation>
    <scope>NUCLEOTIDE SEQUENCE</scope>
</reference>
<dbReference type="Proteomes" id="UP000887013">
    <property type="component" value="Unassembled WGS sequence"/>
</dbReference>
<proteinExistence type="predicted"/>
<evidence type="ECO:0000313" key="1">
    <source>
        <dbReference type="EMBL" id="GFT83377.1"/>
    </source>
</evidence>
<organism evidence="1 2">
    <name type="scientific">Nephila pilipes</name>
    <name type="common">Giant wood spider</name>
    <name type="synonym">Nephila maculata</name>
    <dbReference type="NCBI Taxonomy" id="299642"/>
    <lineage>
        <taxon>Eukaryota</taxon>
        <taxon>Metazoa</taxon>
        <taxon>Ecdysozoa</taxon>
        <taxon>Arthropoda</taxon>
        <taxon>Chelicerata</taxon>
        <taxon>Arachnida</taxon>
        <taxon>Araneae</taxon>
        <taxon>Araneomorphae</taxon>
        <taxon>Entelegynae</taxon>
        <taxon>Araneoidea</taxon>
        <taxon>Nephilidae</taxon>
        <taxon>Nephila</taxon>
    </lineage>
</organism>